<reference evidence="11" key="1">
    <citation type="submission" date="2015-08" db="EMBL/GenBank/DDBJ databases">
        <authorList>
            <person name="Babu N.S."/>
            <person name="Beckwith C.J."/>
            <person name="Beseler K.G."/>
            <person name="Brison A."/>
            <person name="Carone J.V."/>
            <person name="Caskin T.P."/>
            <person name="Diamond M."/>
            <person name="Durham M.E."/>
            <person name="Foxe J.M."/>
            <person name="Go M."/>
            <person name="Henderson B.A."/>
            <person name="Jones I.B."/>
            <person name="McGettigan J.A."/>
            <person name="Micheletti S.J."/>
            <person name="Nasrallah M.E."/>
            <person name="Ortiz D."/>
            <person name="Piller C.R."/>
            <person name="Privatt S.R."/>
            <person name="Schneider S.L."/>
            <person name="Sharp S."/>
            <person name="Smith T.C."/>
            <person name="Stanton J.D."/>
            <person name="Ullery H.E."/>
            <person name="Wilson R.J."/>
            <person name="Serrano M.G."/>
            <person name="Buck G."/>
            <person name="Lee V."/>
            <person name="Wang Y."/>
            <person name="Carvalho R."/>
            <person name="Voegtly L."/>
            <person name="Shi R."/>
            <person name="Duckworth R."/>
            <person name="Johnson A."/>
            <person name="Loviza R."/>
            <person name="Walstead R."/>
            <person name="Shah Z."/>
            <person name="Kiflezghi M."/>
            <person name="Wade K."/>
            <person name="Ball S.L."/>
            <person name="Bradley K.W."/>
            <person name="Asai D.J."/>
            <person name="Bowman C.A."/>
            <person name="Russell D.A."/>
            <person name="Pope W.H."/>
            <person name="Jacobs-Sera D."/>
            <person name="Hendrix R.W."/>
            <person name="Hatfull G.F."/>
        </authorList>
    </citation>
    <scope>NUCLEOTIDE SEQUENCE [LARGE SCALE GENOMIC DNA]</scope>
    <source>
        <strain evidence="11">JCM 19170</strain>
    </source>
</reference>
<dbReference type="InterPro" id="IPR037143">
    <property type="entry name" value="4-PPantetheinyl_Trfase_dom_sf"/>
</dbReference>
<evidence type="ECO:0000256" key="8">
    <source>
        <dbReference type="HAMAP-Rule" id="MF_00101"/>
    </source>
</evidence>
<keyword evidence="6 8" id="KW-0443">Lipid metabolism</keyword>
<dbReference type="Gene3D" id="3.90.470.20">
    <property type="entry name" value="4'-phosphopantetheinyl transferase domain"/>
    <property type="match status" value="1"/>
</dbReference>
<feature type="domain" description="4'-phosphopantetheinyl transferase" evidence="9">
    <location>
        <begin position="4"/>
        <end position="95"/>
    </location>
</feature>
<proteinExistence type="inferred from homology"/>
<sequence length="135" mass="14540">MIVGVGTDLVRIDRLAAALARHGTRFAERILAPAEREAFSRALAPERLLAKRFAAKEAFAKAWGTGLGAALGWQDLWVAHDARGRPFFAFAEALAARLAAAGLRAHLSLSDEREHAVAFVVLERAEGESPLFPPA</sequence>
<evidence type="ECO:0000256" key="5">
    <source>
        <dbReference type="ARBA" id="ARBA00022842"/>
    </source>
</evidence>
<keyword evidence="2 8" id="KW-0808">Transferase</keyword>
<feature type="binding site" evidence="8">
    <location>
        <position position="57"/>
    </location>
    <ligand>
        <name>Mg(2+)</name>
        <dbReference type="ChEBI" id="CHEBI:18420"/>
    </ligand>
</feature>
<keyword evidence="8" id="KW-0963">Cytoplasm</keyword>
<evidence type="ECO:0000256" key="2">
    <source>
        <dbReference type="ARBA" id="ARBA00022679"/>
    </source>
</evidence>
<comment type="catalytic activity">
    <reaction evidence="8">
        <text>apo-[ACP] + CoA = holo-[ACP] + adenosine 3',5'-bisphosphate + H(+)</text>
        <dbReference type="Rhea" id="RHEA:12068"/>
        <dbReference type="Rhea" id="RHEA-COMP:9685"/>
        <dbReference type="Rhea" id="RHEA-COMP:9690"/>
        <dbReference type="ChEBI" id="CHEBI:15378"/>
        <dbReference type="ChEBI" id="CHEBI:29999"/>
        <dbReference type="ChEBI" id="CHEBI:57287"/>
        <dbReference type="ChEBI" id="CHEBI:58343"/>
        <dbReference type="ChEBI" id="CHEBI:64479"/>
        <dbReference type="EC" id="2.7.8.7"/>
    </reaction>
</comment>
<feature type="binding site" evidence="8">
    <location>
        <position position="8"/>
    </location>
    <ligand>
        <name>Mg(2+)</name>
        <dbReference type="ChEBI" id="CHEBI:18420"/>
    </ligand>
</feature>
<evidence type="ECO:0000256" key="1">
    <source>
        <dbReference type="ARBA" id="ARBA00022516"/>
    </source>
</evidence>
<comment type="subcellular location">
    <subcellularLocation>
        <location evidence="8">Cytoplasm</location>
    </subcellularLocation>
</comment>
<dbReference type="GO" id="GO:0006633">
    <property type="term" value="P:fatty acid biosynthetic process"/>
    <property type="evidence" value="ECO:0007669"/>
    <property type="project" value="UniProtKB-UniRule"/>
</dbReference>
<gene>
    <name evidence="8" type="primary">acpS</name>
    <name evidence="10" type="ORF">Ga0061068_11444</name>
</gene>
<evidence type="ECO:0000313" key="10">
    <source>
        <dbReference type="EMBL" id="CUB07930.1"/>
    </source>
</evidence>
<dbReference type="InterPro" id="IPR004568">
    <property type="entry name" value="Ppantetheine-prot_Trfase_dom"/>
</dbReference>
<dbReference type="Pfam" id="PF01648">
    <property type="entry name" value="ACPS"/>
    <property type="match status" value="1"/>
</dbReference>
<keyword evidence="3 8" id="KW-0479">Metal-binding</keyword>
<evidence type="ECO:0000256" key="3">
    <source>
        <dbReference type="ARBA" id="ARBA00022723"/>
    </source>
</evidence>
<organism evidence="10 11">
    <name type="scientific">Tepidiphilus thermophilus</name>
    <dbReference type="NCBI Taxonomy" id="876478"/>
    <lineage>
        <taxon>Bacteria</taxon>
        <taxon>Pseudomonadati</taxon>
        <taxon>Pseudomonadota</taxon>
        <taxon>Hydrogenophilia</taxon>
        <taxon>Hydrogenophilales</taxon>
        <taxon>Hydrogenophilaceae</taxon>
        <taxon>Tepidiphilus</taxon>
    </lineage>
</organism>
<dbReference type="RefSeq" id="WP_055424179.1">
    <property type="nucleotide sequence ID" value="NZ_CYHH01000014.1"/>
</dbReference>
<evidence type="ECO:0000313" key="11">
    <source>
        <dbReference type="Proteomes" id="UP000182108"/>
    </source>
</evidence>
<keyword evidence="11" id="KW-1185">Reference proteome</keyword>
<evidence type="ECO:0000256" key="7">
    <source>
        <dbReference type="ARBA" id="ARBA00023160"/>
    </source>
</evidence>
<evidence type="ECO:0000256" key="4">
    <source>
        <dbReference type="ARBA" id="ARBA00022832"/>
    </source>
</evidence>
<dbReference type="InterPro" id="IPR008278">
    <property type="entry name" value="4-PPantetheinyl_Trfase_dom"/>
</dbReference>
<dbReference type="Proteomes" id="UP000182108">
    <property type="component" value="Unassembled WGS sequence"/>
</dbReference>
<evidence type="ECO:0000259" key="9">
    <source>
        <dbReference type="Pfam" id="PF01648"/>
    </source>
</evidence>
<dbReference type="GO" id="GO:0008897">
    <property type="term" value="F:holo-[acyl-carrier-protein] synthase activity"/>
    <property type="evidence" value="ECO:0007669"/>
    <property type="project" value="UniProtKB-UniRule"/>
</dbReference>
<dbReference type="NCBIfam" id="TIGR00556">
    <property type="entry name" value="pantethn_trn"/>
    <property type="match status" value="1"/>
</dbReference>
<dbReference type="AlphaFoldDB" id="A0A0K6IXU1"/>
<dbReference type="InterPro" id="IPR002582">
    <property type="entry name" value="ACPS"/>
</dbReference>
<dbReference type="HAMAP" id="MF_00101">
    <property type="entry name" value="AcpS"/>
    <property type="match status" value="1"/>
</dbReference>
<dbReference type="GO" id="GO:0000287">
    <property type="term" value="F:magnesium ion binding"/>
    <property type="evidence" value="ECO:0007669"/>
    <property type="project" value="UniProtKB-UniRule"/>
</dbReference>
<dbReference type="EMBL" id="CYHH01000014">
    <property type="protein sequence ID" value="CUB07930.1"/>
    <property type="molecule type" value="Genomic_DNA"/>
</dbReference>
<evidence type="ECO:0000256" key="6">
    <source>
        <dbReference type="ARBA" id="ARBA00023098"/>
    </source>
</evidence>
<name>A0A0K6IXU1_9PROT</name>
<protein>
    <recommendedName>
        <fullName evidence="8">Holo-[acyl-carrier-protein] synthase</fullName>
        <shortName evidence="8">Holo-ACP synthase</shortName>
        <ecNumber evidence="8">2.7.8.7</ecNumber>
    </recommendedName>
    <alternativeName>
        <fullName evidence="8">4'-phosphopantetheinyl transferase AcpS</fullName>
    </alternativeName>
</protein>
<dbReference type="NCBIfam" id="TIGR00516">
    <property type="entry name" value="acpS"/>
    <property type="match status" value="1"/>
</dbReference>
<keyword evidence="4 8" id="KW-0276">Fatty acid metabolism</keyword>
<dbReference type="SUPFAM" id="SSF56214">
    <property type="entry name" value="4'-phosphopantetheinyl transferase"/>
    <property type="match status" value="1"/>
</dbReference>
<keyword evidence="7 8" id="KW-0275">Fatty acid biosynthesis</keyword>
<keyword evidence="5 8" id="KW-0460">Magnesium</keyword>
<keyword evidence="1 8" id="KW-0444">Lipid biosynthesis</keyword>
<accession>A0A0K6IXU1</accession>
<comment type="similarity">
    <text evidence="8">Belongs to the P-Pant transferase superfamily. AcpS family.</text>
</comment>
<comment type="cofactor">
    <cofactor evidence="8">
        <name>Mg(2+)</name>
        <dbReference type="ChEBI" id="CHEBI:18420"/>
    </cofactor>
</comment>
<comment type="function">
    <text evidence="8">Transfers the 4'-phosphopantetheine moiety from coenzyme A to a Ser of acyl-carrier-protein.</text>
</comment>
<dbReference type="GO" id="GO:0005737">
    <property type="term" value="C:cytoplasm"/>
    <property type="evidence" value="ECO:0007669"/>
    <property type="project" value="UniProtKB-SubCell"/>
</dbReference>
<dbReference type="OrthoDB" id="517356at2"/>
<dbReference type="EC" id="2.7.8.7" evidence="8"/>